<dbReference type="InterPro" id="IPR027417">
    <property type="entry name" value="P-loop_NTPase"/>
</dbReference>
<evidence type="ECO:0000313" key="5">
    <source>
        <dbReference type="EMBL" id="POF61475.1"/>
    </source>
</evidence>
<dbReference type="GO" id="GO:0005524">
    <property type="term" value="F:ATP binding"/>
    <property type="evidence" value="ECO:0007669"/>
    <property type="project" value="UniProtKB-KW"/>
</dbReference>
<dbReference type="PANTHER" id="PTHR43392">
    <property type="entry name" value="AAA-TYPE ATPASE FAMILY PROTEIN / ANKYRIN REPEAT FAMILY PROTEIN"/>
    <property type="match status" value="1"/>
</dbReference>
<dbReference type="InterPro" id="IPR050773">
    <property type="entry name" value="CbxX/CfxQ_RuBisCO_ESX"/>
</dbReference>
<name>A0A2S3VXY9_9PROT</name>
<feature type="domain" description="AAA+ ATPase" evidence="4">
    <location>
        <begin position="255"/>
        <end position="394"/>
    </location>
</feature>
<comment type="caution">
    <text evidence="5">The sequence shown here is derived from an EMBL/GenBank/DDBJ whole genome shotgun (WGS) entry which is preliminary data.</text>
</comment>
<dbReference type="Pfam" id="PF00004">
    <property type="entry name" value="AAA"/>
    <property type="match status" value="3"/>
</dbReference>
<dbReference type="Proteomes" id="UP000237344">
    <property type="component" value="Unassembled WGS sequence"/>
</dbReference>
<dbReference type="GO" id="GO:0016887">
    <property type="term" value="F:ATP hydrolysis activity"/>
    <property type="evidence" value="ECO:0007669"/>
    <property type="project" value="InterPro"/>
</dbReference>
<dbReference type="EMBL" id="POTC01000066">
    <property type="protein sequence ID" value="POF61475.1"/>
    <property type="molecule type" value="Genomic_DNA"/>
</dbReference>
<dbReference type="CDD" id="cd00009">
    <property type="entry name" value="AAA"/>
    <property type="match status" value="3"/>
</dbReference>
<dbReference type="PRINTS" id="PR00819">
    <property type="entry name" value="CBXCFQXSUPER"/>
</dbReference>
<dbReference type="AlphaFoldDB" id="A0A2S3VXY9"/>
<gene>
    <name evidence="5" type="primary">spoVK</name>
    <name evidence="5" type="ORF">KMAL_28930</name>
</gene>
<keyword evidence="6" id="KW-1185">Reference proteome</keyword>
<keyword evidence="3" id="KW-0067">ATP-binding</keyword>
<evidence type="ECO:0000259" key="4">
    <source>
        <dbReference type="SMART" id="SM00382"/>
    </source>
</evidence>
<proteinExistence type="inferred from homology"/>
<dbReference type="InterPro" id="IPR041627">
    <property type="entry name" value="AAA_lid_6"/>
</dbReference>
<dbReference type="InterPro" id="IPR003593">
    <property type="entry name" value="AAA+_ATPase"/>
</dbReference>
<evidence type="ECO:0000256" key="3">
    <source>
        <dbReference type="ARBA" id="ARBA00022840"/>
    </source>
</evidence>
<evidence type="ECO:0000256" key="2">
    <source>
        <dbReference type="ARBA" id="ARBA00022741"/>
    </source>
</evidence>
<reference evidence="5 6" key="1">
    <citation type="submission" date="2018-01" db="EMBL/GenBank/DDBJ databases">
        <title>Draft Genome Sequence of Komagataeibacter maltaceti LMG 1529, a Vinegar Producing Acetic Acid Bacterium Isolated from Malt Vinegar Brewery Acetifiers.</title>
        <authorList>
            <person name="Zhang Q."/>
            <person name="Hollensteiner J."/>
            <person name="Poehlein A."/>
            <person name="Daniel R."/>
        </authorList>
    </citation>
    <scope>NUCLEOTIDE SEQUENCE [LARGE SCALE GENOMIC DNA]</scope>
    <source>
        <strain evidence="5 6">LMG 1529</strain>
    </source>
</reference>
<organism evidence="5 6">
    <name type="scientific">Novacetimonas maltaceti</name>
    <dbReference type="NCBI Taxonomy" id="1203393"/>
    <lineage>
        <taxon>Bacteria</taxon>
        <taxon>Pseudomonadati</taxon>
        <taxon>Pseudomonadota</taxon>
        <taxon>Alphaproteobacteria</taxon>
        <taxon>Acetobacterales</taxon>
        <taxon>Acetobacteraceae</taxon>
        <taxon>Novacetimonas</taxon>
    </lineage>
</organism>
<dbReference type="PANTHER" id="PTHR43392:SF2">
    <property type="entry name" value="AAA-TYPE ATPASE FAMILY PROTEIN _ ANKYRIN REPEAT FAMILY PROTEIN"/>
    <property type="match status" value="1"/>
</dbReference>
<evidence type="ECO:0000256" key="1">
    <source>
        <dbReference type="ARBA" id="ARBA00010378"/>
    </source>
</evidence>
<accession>A0A2S3VXY9</accession>
<dbReference type="InterPro" id="IPR000641">
    <property type="entry name" value="CbxX/CfxQ"/>
</dbReference>
<comment type="similarity">
    <text evidence="1">Belongs to the CbxX/CfxQ family.</text>
</comment>
<dbReference type="FunFam" id="3.40.50.300:FF:000216">
    <property type="entry name" value="Type VII secretion ATPase EccA"/>
    <property type="match status" value="2"/>
</dbReference>
<feature type="domain" description="AAA+ ATPase" evidence="4">
    <location>
        <begin position="532"/>
        <end position="667"/>
    </location>
</feature>
<keyword evidence="2" id="KW-0547">Nucleotide-binding</keyword>
<dbReference type="Gene3D" id="1.10.8.60">
    <property type="match status" value="2"/>
</dbReference>
<dbReference type="Pfam" id="PF17866">
    <property type="entry name" value="AAA_lid_6"/>
    <property type="match status" value="3"/>
</dbReference>
<evidence type="ECO:0000313" key="6">
    <source>
        <dbReference type="Proteomes" id="UP000237344"/>
    </source>
</evidence>
<protein>
    <submittedName>
        <fullName evidence="5">Stage V sporulation protein K</fullName>
    </submittedName>
</protein>
<dbReference type="Gene3D" id="3.40.50.300">
    <property type="entry name" value="P-loop containing nucleotide triphosphate hydrolases"/>
    <property type="match status" value="3"/>
</dbReference>
<sequence length="751" mass="84025">MYHQMGLLPTDRVVECSRKDLVAEYVGQTAKTTQEKIEEAKGGVLFIDEVYTLSQPDSPKDFGHEAIAVLLEMMENGRDDLCVIIAGYSDEMRKFFEDNDGLKSRFPTIIEFPDYTAPELMEIITRLLDARKMVLDDAARARLLAVVTDIHSRRDRKFGNGREMRNLAEAICKKQGVRLMTLSAAQRTPTELQRITEEDIPDERVRTVAVNEQELFDEINAYVGLDSVKAEFRNLLNLARIGQERLKAGLPAERGALHLVFSGNPGTGKTSIARLVGKMYHQLGLLRSDRVVECSRKDLVAQYVGQTAKATQEKIEEAKGGVLFIDEVYTLSRPDDPKDFGHEAIAVLLEMMENGRDDLCVIIAGYSDKMRQFFENNDGLKSRFPTEIEFPDYTAPELMEIVTRVLDAKKMVLDDAARARLLAVVTDIHSRRDEKFGNGREMRNLAEAICKQQGARLMTIPAAQRTATELQCITEGDIPDERVKGAKDVESVMEHLDGLIGLEKVKKEIRGLINIVKLNRRKIAQGRKPLPVSLHMVFEGNPGTGKTTVARLMGEIFRALGVLAKGQLVSANRSSLVTGRPANATKEVVRSALDGVLFIDEAYTLVKWGENDIGVEAINQLLEDMETYRDRLAVIVAGYTEPMKEFLAANPGMKSRFTRTITFDDYTPEQLLLIFEQRCIGHEMTLTPEAREVLLALLERIHANRKEDFGNARDMRTLFETTMGRLAARVNADASGTVSDSEILAVDIPEG</sequence>
<dbReference type="SUPFAM" id="SSF52540">
    <property type="entry name" value="P-loop containing nucleoside triphosphate hydrolases"/>
    <property type="match status" value="3"/>
</dbReference>
<dbReference type="SMART" id="SM00382">
    <property type="entry name" value="AAA"/>
    <property type="match status" value="2"/>
</dbReference>
<dbReference type="InterPro" id="IPR003959">
    <property type="entry name" value="ATPase_AAA_core"/>
</dbReference>